<feature type="binding site" evidence="2">
    <location>
        <begin position="239"/>
        <end position="242"/>
    </location>
    <ligand>
        <name>dihydroxyacetone phosphate</name>
        <dbReference type="ChEBI" id="CHEBI:57642"/>
    </ligand>
</feature>
<dbReference type="AlphaFoldDB" id="A0A430APR4"/>
<dbReference type="Pfam" id="PF01116">
    <property type="entry name" value="F_bP_aldolase"/>
    <property type="match status" value="1"/>
</dbReference>
<dbReference type="NCBIfam" id="TIGR00167">
    <property type="entry name" value="cbbA"/>
    <property type="match status" value="1"/>
</dbReference>
<feature type="active site" description="Proton donor" evidence="1">
    <location>
        <position position="81"/>
    </location>
</feature>
<keyword evidence="3" id="KW-0862">Zinc</keyword>
<feature type="binding site" evidence="3">
    <location>
        <position position="103"/>
    </location>
    <ligand>
        <name>Zn(2+)</name>
        <dbReference type="ChEBI" id="CHEBI:29105"/>
        <label>2</label>
    </ligand>
</feature>
<feature type="binding site" evidence="2">
    <location>
        <begin position="218"/>
        <end position="220"/>
    </location>
    <ligand>
        <name>dihydroxyacetone phosphate</name>
        <dbReference type="ChEBI" id="CHEBI:57642"/>
    </ligand>
</feature>
<dbReference type="OrthoDB" id="9803995at2"/>
<feature type="binding site" evidence="3">
    <location>
        <position position="133"/>
    </location>
    <ligand>
        <name>Zn(2+)</name>
        <dbReference type="ChEBI" id="CHEBI:29105"/>
        <label>2</label>
    </ligand>
</feature>
<dbReference type="GO" id="GO:0005975">
    <property type="term" value="P:carbohydrate metabolic process"/>
    <property type="evidence" value="ECO:0007669"/>
    <property type="project" value="InterPro"/>
</dbReference>
<dbReference type="SUPFAM" id="SSF51569">
    <property type="entry name" value="Aldolase"/>
    <property type="match status" value="1"/>
</dbReference>
<dbReference type="PIRSF" id="PIRSF001359">
    <property type="entry name" value="F_bP_aldolase_II"/>
    <property type="match status" value="1"/>
</dbReference>
<dbReference type="GO" id="GO:0016832">
    <property type="term" value="F:aldehyde-lyase activity"/>
    <property type="evidence" value="ECO:0007669"/>
    <property type="project" value="InterPro"/>
</dbReference>
<feature type="binding site" evidence="3">
    <location>
        <position position="82"/>
    </location>
    <ligand>
        <name>Zn(2+)</name>
        <dbReference type="ChEBI" id="CHEBI:29105"/>
        <label>1</label>
        <note>catalytic</note>
    </ligand>
</feature>
<sequence>MLVTLSEMLNEAKKNRYAVGAFNVPNLEAVRAVIGAAEELGSPVILQHAEVHENLISLKEIGPVMLDYARNATVPVGVHLDHGASFDLCVEAIRLGFTSIMYDASSKAFEDNVRETAELVKIAHAVGVSVEAELGHIFTSAIGGGEGRGSDSDEDYDNLDDIYTDPDLAKEFVERTNVDCLAIGFGTVHGLYLKKPKLDLDRITAIKKKIDVPFVMHGGSGVSDDNYRTAIKNGICKINYYTYMNKAAGQAVRDILAGTAQGQPVFFDELSLAATAAMKENAKQAMKIFKEN</sequence>
<dbReference type="PANTHER" id="PTHR30304">
    <property type="entry name" value="D-TAGATOSE-1,6-BISPHOSPHATE ALDOLASE"/>
    <property type="match status" value="1"/>
</dbReference>
<dbReference type="RefSeq" id="WP_126814430.1">
    <property type="nucleotide sequence ID" value="NZ_NGKC01000014.1"/>
</dbReference>
<comment type="caution">
    <text evidence="4">The sequence shown here is derived from an EMBL/GenBank/DDBJ whole genome shotgun (WGS) entry which is preliminary data.</text>
</comment>
<dbReference type="InterPro" id="IPR050246">
    <property type="entry name" value="Class_II_FBP_aldolase"/>
</dbReference>
<name>A0A430APR4_9ENTE</name>
<protein>
    <submittedName>
        <fullName evidence="4">Ketose-bisphosphate aldolase</fullName>
    </submittedName>
</protein>
<dbReference type="InterPro" id="IPR013785">
    <property type="entry name" value="Aldolase_TIM"/>
</dbReference>
<keyword evidence="3" id="KW-0479">Metal-binding</keyword>
<dbReference type="PANTHER" id="PTHR30304:SF0">
    <property type="entry name" value="D-TAGATOSE-1,6-BISPHOSPHATE ALDOLASE SUBUNIT GATY-RELATED"/>
    <property type="match status" value="1"/>
</dbReference>
<dbReference type="InterPro" id="IPR000771">
    <property type="entry name" value="FBA_II"/>
</dbReference>
<organism evidence="4 5">
    <name type="scientific">Vagococcus acidifermentans</name>
    <dbReference type="NCBI Taxonomy" id="564710"/>
    <lineage>
        <taxon>Bacteria</taxon>
        <taxon>Bacillati</taxon>
        <taxon>Bacillota</taxon>
        <taxon>Bacilli</taxon>
        <taxon>Lactobacillales</taxon>
        <taxon>Enterococcaceae</taxon>
        <taxon>Vagococcus</taxon>
    </lineage>
</organism>
<comment type="cofactor">
    <cofactor evidence="3">
        <name>Zn(2+)</name>
        <dbReference type="ChEBI" id="CHEBI:29105"/>
    </cofactor>
    <text evidence="3">Binds 2 Zn(2+) ions per subunit. One is catalytic and the other provides a structural contribution.</text>
</comment>
<evidence type="ECO:0000256" key="2">
    <source>
        <dbReference type="PIRSR" id="PIRSR001359-2"/>
    </source>
</evidence>
<dbReference type="EMBL" id="NGKC01000014">
    <property type="protein sequence ID" value="RSU10112.1"/>
    <property type="molecule type" value="Genomic_DNA"/>
</dbReference>
<keyword evidence="5" id="KW-1185">Reference proteome</keyword>
<dbReference type="CDD" id="cd00947">
    <property type="entry name" value="TBP_aldolase_IIB"/>
    <property type="match status" value="1"/>
</dbReference>
<evidence type="ECO:0000313" key="4">
    <source>
        <dbReference type="EMBL" id="RSU10112.1"/>
    </source>
</evidence>
<evidence type="ECO:0000256" key="3">
    <source>
        <dbReference type="PIRSR" id="PIRSR001359-3"/>
    </source>
</evidence>
<evidence type="ECO:0000256" key="1">
    <source>
        <dbReference type="PIRSR" id="PIRSR001359-1"/>
    </source>
</evidence>
<dbReference type="Proteomes" id="UP000286773">
    <property type="component" value="Unassembled WGS sequence"/>
</dbReference>
<gene>
    <name evidence="4" type="ORF">CBF27_11350</name>
</gene>
<proteinExistence type="predicted"/>
<feature type="binding site" evidence="3">
    <location>
        <position position="189"/>
    </location>
    <ligand>
        <name>Zn(2+)</name>
        <dbReference type="ChEBI" id="CHEBI:29105"/>
        <label>1</label>
        <note>catalytic</note>
    </ligand>
</feature>
<evidence type="ECO:0000313" key="5">
    <source>
        <dbReference type="Proteomes" id="UP000286773"/>
    </source>
</evidence>
<reference evidence="4 5" key="1">
    <citation type="submission" date="2017-05" db="EMBL/GenBank/DDBJ databases">
        <title>Vagococcus spp. assemblies.</title>
        <authorList>
            <person name="Gulvik C.A."/>
        </authorList>
    </citation>
    <scope>NUCLEOTIDE SEQUENCE [LARGE SCALE GENOMIC DNA]</scope>
    <source>
        <strain evidence="4 5">LMG 24798</strain>
    </source>
</reference>
<dbReference type="GO" id="GO:0008270">
    <property type="term" value="F:zinc ion binding"/>
    <property type="evidence" value="ECO:0007669"/>
    <property type="project" value="InterPro"/>
</dbReference>
<dbReference type="Gene3D" id="3.20.20.70">
    <property type="entry name" value="Aldolase class I"/>
    <property type="match status" value="1"/>
</dbReference>
<feature type="binding site" evidence="3">
    <location>
        <position position="217"/>
    </location>
    <ligand>
        <name>Zn(2+)</name>
        <dbReference type="ChEBI" id="CHEBI:29105"/>
        <label>1</label>
        <note>catalytic</note>
    </ligand>
</feature>
<feature type="binding site" evidence="2">
    <location>
        <position position="190"/>
    </location>
    <ligand>
        <name>dihydroxyacetone phosphate</name>
        <dbReference type="ChEBI" id="CHEBI:57642"/>
    </ligand>
</feature>
<accession>A0A430APR4</accession>